<dbReference type="Proteomes" id="UP000199771">
    <property type="component" value="Unassembled WGS sequence"/>
</dbReference>
<reference evidence="3 4" key="1">
    <citation type="submission" date="2016-10" db="EMBL/GenBank/DDBJ databases">
        <authorList>
            <person name="de Groot N.N."/>
        </authorList>
    </citation>
    <scope>NUCLEOTIDE SEQUENCE [LARGE SCALE GENOMIC DNA]</scope>
    <source>
        <strain evidence="3 4">DSM 23609</strain>
    </source>
</reference>
<keyword evidence="4" id="KW-1185">Reference proteome</keyword>
<dbReference type="GO" id="GO:0016746">
    <property type="term" value="F:acyltransferase activity"/>
    <property type="evidence" value="ECO:0007669"/>
    <property type="project" value="UniProtKB-KW"/>
</dbReference>
<dbReference type="PANTHER" id="PTHR10983:SF16">
    <property type="entry name" value="LYSOCARDIOLIPIN ACYLTRANSFERASE 1"/>
    <property type="match status" value="1"/>
</dbReference>
<sequence length="302" mass="34586">MLRFLPAPVVGVIMLLLLIINTLLWAVPVYTAILLKLLTWGRARDAMSRLTAWLAQNWAGVNVVLVDALLPIDWDIRIETALNPKGQYLVCANHQSWNDIVVLMRTFGRRAPFFKFFIKQELIWVPVLGLAWWGLDYPFMKRHSKEAIEKNPALRGQDLATTRKACEKYRNQPALIVNFLEGTRFTAAKHAQQQSPYRHLLKPKAGGFAFTLAVLGERLNSLLDVTIVYPDGARGFWDFLAGRVRRVIVEVRQLKIPHALYTGDYETDADFRARFQAWISELWQEKDRRIDTLLSASAAART</sequence>
<dbReference type="EMBL" id="FOOC01000005">
    <property type="protein sequence ID" value="SFF48446.1"/>
    <property type="molecule type" value="Genomic_DNA"/>
</dbReference>
<dbReference type="Pfam" id="PF01553">
    <property type="entry name" value="Acyltransferase"/>
    <property type="match status" value="1"/>
</dbReference>
<dbReference type="RefSeq" id="WP_091533250.1">
    <property type="nucleotide sequence ID" value="NZ_FOOC01000005.1"/>
</dbReference>
<protein>
    <submittedName>
        <fullName evidence="3">1-acyl-sn-glycerol-3-phosphate acyltransferases</fullName>
    </submittedName>
</protein>
<dbReference type="CDD" id="cd07990">
    <property type="entry name" value="LPLAT_LCLAT1-like"/>
    <property type="match status" value="1"/>
</dbReference>
<keyword evidence="3" id="KW-0012">Acyltransferase</keyword>
<dbReference type="STRING" id="1076937.SAMN04488120_105137"/>
<keyword evidence="1" id="KW-0472">Membrane</keyword>
<keyword evidence="1" id="KW-1133">Transmembrane helix</keyword>
<gene>
    <name evidence="3" type="ORF">SAMN04488120_105137</name>
</gene>
<keyword evidence="1" id="KW-0812">Transmembrane</keyword>
<evidence type="ECO:0000313" key="4">
    <source>
        <dbReference type="Proteomes" id="UP000199771"/>
    </source>
</evidence>
<evidence type="ECO:0000259" key="2">
    <source>
        <dbReference type="SMART" id="SM00563"/>
    </source>
</evidence>
<dbReference type="OrthoDB" id="319710at2"/>
<evidence type="ECO:0000256" key="1">
    <source>
        <dbReference type="SAM" id="Phobius"/>
    </source>
</evidence>
<proteinExistence type="predicted"/>
<dbReference type="NCBIfam" id="NF010621">
    <property type="entry name" value="PRK14014.1"/>
    <property type="match status" value="1"/>
</dbReference>
<feature type="domain" description="Phospholipid/glycerol acyltransferase" evidence="2">
    <location>
        <begin position="88"/>
        <end position="230"/>
    </location>
</feature>
<dbReference type="PANTHER" id="PTHR10983">
    <property type="entry name" value="1-ACYLGLYCEROL-3-PHOSPHATE ACYLTRANSFERASE-RELATED"/>
    <property type="match status" value="1"/>
</dbReference>
<dbReference type="AlphaFoldDB" id="A0A1I2J663"/>
<dbReference type="SUPFAM" id="SSF69593">
    <property type="entry name" value="Glycerol-3-phosphate (1)-acyltransferase"/>
    <property type="match status" value="1"/>
</dbReference>
<dbReference type="SMART" id="SM00563">
    <property type="entry name" value="PlsC"/>
    <property type="match status" value="1"/>
</dbReference>
<name>A0A1I2J663_9GAMM</name>
<evidence type="ECO:0000313" key="3">
    <source>
        <dbReference type="EMBL" id="SFF48446.1"/>
    </source>
</evidence>
<dbReference type="InterPro" id="IPR002123">
    <property type="entry name" value="Plipid/glycerol_acylTrfase"/>
</dbReference>
<organism evidence="3 4">
    <name type="scientific">Fontimonas thermophila</name>
    <dbReference type="NCBI Taxonomy" id="1076937"/>
    <lineage>
        <taxon>Bacteria</taxon>
        <taxon>Pseudomonadati</taxon>
        <taxon>Pseudomonadota</taxon>
        <taxon>Gammaproteobacteria</taxon>
        <taxon>Nevskiales</taxon>
        <taxon>Nevskiaceae</taxon>
        <taxon>Fontimonas</taxon>
    </lineage>
</organism>
<feature type="transmembrane region" description="Helical" evidence="1">
    <location>
        <begin position="12"/>
        <end position="38"/>
    </location>
</feature>
<accession>A0A1I2J663</accession>
<keyword evidence="3" id="KW-0808">Transferase</keyword>